<dbReference type="Proteomes" id="UP000827069">
    <property type="component" value="Chromosome"/>
</dbReference>
<sequence length="219" mass="25883">MFTKIFVPISNHYGYLKKLECFKLETQFAQNYTSPLPPEMESINHKRAVWNINLGNNKICRMRNDFGCIDDKFYIVHVDALKFYYYWLVSSIYLDDQHRSNHCILRKDMPNDYKFKHAIDGFSISEHNPVPLAFVSARFERGNPYIGFTDGVTRTMWLLVNGAKSFPIEVRDKESAKHLYEFAGIGEPPITYEELRNKFNVKVPYYESREFLESLYDEI</sequence>
<protein>
    <submittedName>
        <fullName evidence="1">Uncharacterized protein</fullName>
    </submittedName>
</protein>
<dbReference type="InterPro" id="IPR054044">
    <property type="entry name" value="PFIN"/>
</dbReference>
<dbReference type="Pfam" id="PF22162">
    <property type="entry name" value="PFIN"/>
    <property type="match status" value="1"/>
</dbReference>
<reference evidence="1 2" key="1">
    <citation type="submission" date="2021-07" db="EMBL/GenBank/DDBJ databases">
        <title>FDA dAtabase for Regulatory Grade micrObial Sequences (FDA-ARGOS): Supporting development and validation of Infectious Disease Dx tests.</title>
        <authorList>
            <person name="Sproer C."/>
            <person name="Gronow S."/>
            <person name="Severitt S."/>
            <person name="Schroder I."/>
            <person name="Tallon L."/>
            <person name="Sadzewicz L."/>
            <person name="Zhao X."/>
            <person name="Boylan J."/>
            <person name="Ott S."/>
            <person name="Bowen H."/>
            <person name="Vavikolanu K."/>
            <person name="Mehta A."/>
            <person name="Aluvathingal J."/>
            <person name="Nadendla S."/>
            <person name="Lowell S."/>
            <person name="Myers T."/>
            <person name="Yan Y."/>
        </authorList>
    </citation>
    <scope>NUCLEOTIDE SEQUENCE [LARGE SCALE GENOMIC DNA]</scope>
    <source>
        <strain evidence="1 2">FDAARGOS_1401</strain>
    </source>
</reference>
<gene>
    <name evidence="1" type="ORF">I6L31_06220</name>
</gene>
<dbReference type="CDD" id="cd16389">
    <property type="entry name" value="FIN"/>
    <property type="match status" value="1"/>
</dbReference>
<name>A0ABD7F7J9_9GAMM</name>
<evidence type="ECO:0000313" key="1">
    <source>
        <dbReference type="EMBL" id="QXZ24337.1"/>
    </source>
</evidence>
<dbReference type="InterPro" id="IPR035615">
    <property type="entry name" value="FiwA/Osa"/>
</dbReference>
<keyword evidence="2" id="KW-1185">Reference proteome</keyword>
<evidence type="ECO:0000313" key="2">
    <source>
        <dbReference type="Proteomes" id="UP000827069"/>
    </source>
</evidence>
<dbReference type="AlphaFoldDB" id="A0ABD7F7J9"/>
<organism evidence="1 2">
    <name type="scientific">Acinetobacter septicus</name>
    <dbReference type="NCBI Taxonomy" id="465797"/>
    <lineage>
        <taxon>Bacteria</taxon>
        <taxon>Pseudomonadati</taxon>
        <taxon>Pseudomonadota</taxon>
        <taxon>Gammaproteobacteria</taxon>
        <taxon>Moraxellales</taxon>
        <taxon>Moraxellaceae</taxon>
        <taxon>Acinetobacter</taxon>
    </lineage>
</organism>
<accession>A0ABD7F7J9</accession>
<dbReference type="EMBL" id="CP079898">
    <property type="protein sequence ID" value="QXZ24337.1"/>
    <property type="molecule type" value="Genomic_DNA"/>
</dbReference>
<dbReference type="RefSeq" id="WP_005005266.1">
    <property type="nucleotide sequence ID" value="NZ_CP079898.1"/>
</dbReference>
<proteinExistence type="predicted"/>